<reference evidence="1 2" key="1">
    <citation type="submission" date="2017-03" db="EMBL/GenBank/DDBJ databases">
        <authorList>
            <person name="Afonso C.L."/>
            <person name="Miller P.J."/>
            <person name="Scott M.A."/>
            <person name="Spackman E."/>
            <person name="Goraichik I."/>
            <person name="Dimitrov K.M."/>
            <person name="Suarez D.L."/>
            <person name="Swayne D.E."/>
        </authorList>
    </citation>
    <scope>NUCLEOTIDE SEQUENCE [LARGE SCALE GENOMIC DNA]</scope>
    <source>
        <strain evidence="1">Genome sequencing of Nitrospira japonica strain NJ11</strain>
    </source>
</reference>
<accession>A0A1W1I8V7</accession>
<dbReference type="EMBL" id="LT828648">
    <property type="protein sequence ID" value="SLM49436.1"/>
    <property type="molecule type" value="Genomic_DNA"/>
</dbReference>
<evidence type="ECO:0008006" key="3">
    <source>
        <dbReference type="Google" id="ProtNLM"/>
    </source>
</evidence>
<dbReference type="AlphaFoldDB" id="A0A1W1I8V7"/>
<evidence type="ECO:0000313" key="1">
    <source>
        <dbReference type="EMBL" id="SLM49436.1"/>
    </source>
</evidence>
<organism evidence="1 2">
    <name type="scientific">Nitrospira japonica</name>
    <dbReference type="NCBI Taxonomy" id="1325564"/>
    <lineage>
        <taxon>Bacteria</taxon>
        <taxon>Pseudomonadati</taxon>
        <taxon>Nitrospirota</taxon>
        <taxon>Nitrospiria</taxon>
        <taxon>Nitrospirales</taxon>
        <taxon>Nitrospiraceae</taxon>
        <taxon>Nitrospira</taxon>
    </lineage>
</organism>
<evidence type="ECO:0000313" key="2">
    <source>
        <dbReference type="Proteomes" id="UP000192042"/>
    </source>
</evidence>
<dbReference type="Proteomes" id="UP000192042">
    <property type="component" value="Chromosome I"/>
</dbReference>
<proteinExistence type="predicted"/>
<dbReference type="STRING" id="1325564.NSJP_3269"/>
<keyword evidence="2" id="KW-1185">Reference proteome</keyword>
<dbReference type="KEGG" id="nja:NSJP_3269"/>
<name>A0A1W1I8V7_9BACT</name>
<sequence>MLTKRLSRTTHTKKRYVTNRAGKKTGVVLSLRRYSQLMEDLHDLAMVAERRQEGLVGADEIRKRLRRRVHL</sequence>
<gene>
    <name evidence="1" type="ORF">NSJP_3269</name>
</gene>
<protein>
    <recommendedName>
        <fullName evidence="3">Antitoxin</fullName>
    </recommendedName>
</protein>